<proteinExistence type="predicted"/>
<accession>A0ACC1QUB8</accession>
<evidence type="ECO:0000313" key="2">
    <source>
        <dbReference type="Proteomes" id="UP001148737"/>
    </source>
</evidence>
<dbReference type="Proteomes" id="UP001148737">
    <property type="component" value="Unassembled WGS sequence"/>
</dbReference>
<comment type="caution">
    <text evidence="1">The sequence shown here is derived from an EMBL/GenBank/DDBJ whole genome shotgun (WGS) entry which is preliminary data.</text>
</comment>
<gene>
    <name evidence="1" type="ORF">NLG97_g5244</name>
</gene>
<dbReference type="EMBL" id="JANAKD010000574">
    <property type="protein sequence ID" value="KAJ3492648.1"/>
    <property type="molecule type" value="Genomic_DNA"/>
</dbReference>
<reference evidence="1" key="1">
    <citation type="submission" date="2022-07" db="EMBL/GenBank/DDBJ databases">
        <title>Genome Sequence of Lecanicillium saksenae.</title>
        <authorList>
            <person name="Buettner E."/>
        </authorList>
    </citation>
    <scope>NUCLEOTIDE SEQUENCE</scope>
    <source>
        <strain evidence="1">VT-O1</strain>
    </source>
</reference>
<sequence length="239" mass="27274">MYPKHDEKVRSRSASSSSRESSPNSRVAPRSNTGSGTRGCLRPFLLGFFVSFPTLVVLLVFGGIILSRTWKPTLNQITISARIAPDFCGASPAEAKAAGCKFEVNNFAWLHPDCYDEELDRDWTTGPLSNDVEFWEEYGGKGLVSRERVMSGEIEKVWVNTQQHRRHCLFVWEKYQRAVMDMRPMDNWTVDYKHTQHCISLQRDPGHTYADDAVTSFLSLKYPSCEYGPVQLAITHWEM</sequence>
<evidence type="ECO:0000313" key="1">
    <source>
        <dbReference type="EMBL" id="KAJ3492648.1"/>
    </source>
</evidence>
<name>A0ACC1QUB8_9HYPO</name>
<keyword evidence="2" id="KW-1185">Reference proteome</keyword>
<protein>
    <submittedName>
        <fullName evidence="1">Uncharacterized protein</fullName>
    </submittedName>
</protein>
<organism evidence="1 2">
    <name type="scientific">Lecanicillium saksenae</name>
    <dbReference type="NCBI Taxonomy" id="468837"/>
    <lineage>
        <taxon>Eukaryota</taxon>
        <taxon>Fungi</taxon>
        <taxon>Dikarya</taxon>
        <taxon>Ascomycota</taxon>
        <taxon>Pezizomycotina</taxon>
        <taxon>Sordariomycetes</taxon>
        <taxon>Hypocreomycetidae</taxon>
        <taxon>Hypocreales</taxon>
        <taxon>Cordycipitaceae</taxon>
        <taxon>Lecanicillium</taxon>
    </lineage>
</organism>